<dbReference type="Proteomes" id="UP000199297">
    <property type="component" value="Unassembled WGS sequence"/>
</dbReference>
<proteinExistence type="predicted"/>
<dbReference type="AlphaFoldDB" id="A0A1H7U6K8"/>
<protein>
    <recommendedName>
        <fullName evidence="3">Lipoprotein</fullName>
    </recommendedName>
</protein>
<dbReference type="EMBL" id="FOBI01000034">
    <property type="protein sequence ID" value="SEL92454.1"/>
    <property type="molecule type" value="Genomic_DNA"/>
</dbReference>
<organism evidence="1 2">
    <name type="scientific">Colwellia chukchiensis</name>
    <dbReference type="NCBI Taxonomy" id="641665"/>
    <lineage>
        <taxon>Bacteria</taxon>
        <taxon>Pseudomonadati</taxon>
        <taxon>Pseudomonadota</taxon>
        <taxon>Gammaproteobacteria</taxon>
        <taxon>Alteromonadales</taxon>
        <taxon>Colwelliaceae</taxon>
        <taxon>Colwellia</taxon>
    </lineage>
</organism>
<gene>
    <name evidence="1" type="ORF">SAMN05216262_13413</name>
</gene>
<name>A0A1H7U6K8_9GAMM</name>
<evidence type="ECO:0000313" key="1">
    <source>
        <dbReference type="EMBL" id="SEL92454.1"/>
    </source>
</evidence>
<evidence type="ECO:0008006" key="3">
    <source>
        <dbReference type="Google" id="ProtNLM"/>
    </source>
</evidence>
<evidence type="ECO:0000313" key="2">
    <source>
        <dbReference type="Proteomes" id="UP000199297"/>
    </source>
</evidence>
<keyword evidence="2" id="KW-1185">Reference proteome</keyword>
<accession>A0A1H7U6K8</accession>
<sequence>MFGSIKVKLLPLFVLVVGLSACKPAPESTSQSNKSNAKTWQCLTTQSHCQFDLGVGHIELLFDVNKIVAEQASRMMIKYQGPEKISHISGYLEGVDMYMGKVPLFFEQQLATAARSQSLINHDTDTSTESTKGVTSQVTQTQSFQADILVGSCAAEQMTWRIWLTFTTSEQKTFNKTLTIVSYRH</sequence>
<dbReference type="RefSeq" id="WP_085285776.1">
    <property type="nucleotide sequence ID" value="NZ_FOBI01000034.1"/>
</dbReference>
<dbReference type="STRING" id="641665.GCA_002104455_01470"/>
<dbReference type="PROSITE" id="PS51257">
    <property type="entry name" value="PROKAR_LIPOPROTEIN"/>
    <property type="match status" value="1"/>
</dbReference>
<reference evidence="2" key="1">
    <citation type="submission" date="2016-10" db="EMBL/GenBank/DDBJ databases">
        <authorList>
            <person name="Varghese N."/>
            <person name="Submissions S."/>
        </authorList>
    </citation>
    <scope>NUCLEOTIDE SEQUENCE [LARGE SCALE GENOMIC DNA]</scope>
    <source>
        <strain evidence="2">CGMCC 1.9127</strain>
    </source>
</reference>
<dbReference type="OrthoDB" id="6238758at2"/>